<dbReference type="SMART" id="SM00248">
    <property type="entry name" value="ANK"/>
    <property type="match status" value="4"/>
</dbReference>
<feature type="repeat" description="ANK" evidence="3">
    <location>
        <begin position="178"/>
        <end position="210"/>
    </location>
</feature>
<proteinExistence type="predicted"/>
<evidence type="ECO:0000256" key="1">
    <source>
        <dbReference type="ARBA" id="ARBA00022737"/>
    </source>
</evidence>
<name>A0A4S3JLS8_9EURO</name>
<evidence type="ECO:0000313" key="4">
    <source>
        <dbReference type="EMBL" id="THC96405.1"/>
    </source>
</evidence>
<dbReference type="AlphaFoldDB" id="A0A4S3JLS8"/>
<gene>
    <name evidence="4" type="ORF">EYZ11_004102</name>
</gene>
<keyword evidence="2 3" id="KW-0040">ANK repeat</keyword>
<dbReference type="PRINTS" id="PR01415">
    <property type="entry name" value="ANKYRIN"/>
</dbReference>
<evidence type="ECO:0000256" key="3">
    <source>
        <dbReference type="PROSITE-ProRule" id="PRU00023"/>
    </source>
</evidence>
<dbReference type="EMBL" id="SOSA01000114">
    <property type="protein sequence ID" value="THC96405.1"/>
    <property type="molecule type" value="Genomic_DNA"/>
</dbReference>
<dbReference type="InterPro" id="IPR002110">
    <property type="entry name" value="Ankyrin_rpt"/>
</dbReference>
<comment type="caution">
    <text evidence="4">The sequence shown here is derived from an EMBL/GenBank/DDBJ whole genome shotgun (WGS) entry which is preliminary data.</text>
</comment>
<feature type="repeat" description="ANK" evidence="3">
    <location>
        <begin position="112"/>
        <end position="144"/>
    </location>
</feature>
<evidence type="ECO:0000256" key="2">
    <source>
        <dbReference type="ARBA" id="ARBA00023043"/>
    </source>
</evidence>
<dbReference type="PROSITE" id="PS50297">
    <property type="entry name" value="ANK_REP_REGION"/>
    <property type="match status" value="4"/>
</dbReference>
<dbReference type="SUPFAM" id="SSF48403">
    <property type="entry name" value="Ankyrin repeat"/>
    <property type="match status" value="1"/>
</dbReference>
<dbReference type="STRING" id="1220188.A0A4S3JLS8"/>
<dbReference type="InterPro" id="IPR036770">
    <property type="entry name" value="Ankyrin_rpt-contain_sf"/>
</dbReference>
<feature type="repeat" description="ANK" evidence="3">
    <location>
        <begin position="211"/>
        <end position="240"/>
    </location>
</feature>
<dbReference type="PROSITE" id="PS50088">
    <property type="entry name" value="ANK_REPEAT"/>
    <property type="match status" value="4"/>
</dbReference>
<feature type="repeat" description="ANK" evidence="3">
    <location>
        <begin position="145"/>
        <end position="177"/>
    </location>
</feature>
<dbReference type="Proteomes" id="UP000308092">
    <property type="component" value="Unassembled WGS sequence"/>
</dbReference>
<dbReference type="PANTHER" id="PTHR24198">
    <property type="entry name" value="ANKYRIN REPEAT AND PROTEIN KINASE DOMAIN-CONTAINING PROTEIN"/>
    <property type="match status" value="1"/>
</dbReference>
<organism evidence="4 5">
    <name type="scientific">Aspergillus tanneri</name>
    <dbReference type="NCBI Taxonomy" id="1220188"/>
    <lineage>
        <taxon>Eukaryota</taxon>
        <taxon>Fungi</taxon>
        <taxon>Dikarya</taxon>
        <taxon>Ascomycota</taxon>
        <taxon>Pezizomycotina</taxon>
        <taxon>Eurotiomycetes</taxon>
        <taxon>Eurotiomycetidae</taxon>
        <taxon>Eurotiales</taxon>
        <taxon>Aspergillaceae</taxon>
        <taxon>Aspergillus</taxon>
        <taxon>Aspergillus subgen. Circumdati</taxon>
    </lineage>
</organism>
<keyword evidence="5" id="KW-1185">Reference proteome</keyword>
<dbReference type="Gene3D" id="1.25.40.20">
    <property type="entry name" value="Ankyrin repeat-containing domain"/>
    <property type="match status" value="2"/>
</dbReference>
<keyword evidence="1" id="KW-0677">Repeat</keyword>
<sequence>MTEAFTNRTGKGATERGTCQLFRDHPIELDKRERKRYQNRLAQRTYSEKLPLSVNGSSALEAVVAQSSDTIASSLTSHTEVIVPPEPSCDDQIWAIDPVLQEASPSGLLTSLGRTALHRAVCSGNESITHLLLERGANVMKQDGNGQTALHLAAENGCEALVKVLIERTPDLNVTDYLGRTALFLAVQSESETVAKLLLEASIDVNWKDTSGNVALHLAVERGSESLTLLLLQYGANIDA</sequence>
<reference evidence="4 5" key="1">
    <citation type="submission" date="2019-03" db="EMBL/GenBank/DDBJ databases">
        <title>The genome sequence of a newly discovered highly antifungal drug resistant Aspergillus species, Aspergillus tanneri NIH 1004.</title>
        <authorList>
            <person name="Mounaud S."/>
            <person name="Singh I."/>
            <person name="Joardar V."/>
            <person name="Pakala S."/>
            <person name="Pakala S."/>
            <person name="Venepally P."/>
            <person name="Hoover J."/>
            <person name="Nierman W."/>
            <person name="Chung J."/>
            <person name="Losada L."/>
        </authorList>
    </citation>
    <scope>NUCLEOTIDE SEQUENCE [LARGE SCALE GENOMIC DNA]</scope>
    <source>
        <strain evidence="4 5">NIH1004</strain>
    </source>
</reference>
<protein>
    <submittedName>
        <fullName evidence="4">Uncharacterized protein</fullName>
    </submittedName>
</protein>
<dbReference type="Pfam" id="PF12796">
    <property type="entry name" value="Ank_2"/>
    <property type="match status" value="1"/>
</dbReference>
<dbReference type="Pfam" id="PF00023">
    <property type="entry name" value="Ank"/>
    <property type="match status" value="2"/>
</dbReference>
<dbReference type="PANTHER" id="PTHR24198:SF165">
    <property type="entry name" value="ANKYRIN REPEAT-CONTAINING PROTEIN-RELATED"/>
    <property type="match status" value="1"/>
</dbReference>
<accession>A0A4S3JLS8</accession>
<evidence type="ECO:0000313" key="5">
    <source>
        <dbReference type="Proteomes" id="UP000308092"/>
    </source>
</evidence>
<dbReference type="VEuPathDB" id="FungiDB:EYZ11_004102"/>